<dbReference type="STRING" id="1178515.SY83_21215"/>
<keyword evidence="6" id="KW-0862">Zinc</keyword>
<dbReference type="Gene3D" id="3.20.20.80">
    <property type="entry name" value="Glycosidases"/>
    <property type="match status" value="1"/>
</dbReference>
<dbReference type="InterPro" id="IPR013739">
    <property type="entry name" value="Beta_galactosidase_C"/>
</dbReference>
<evidence type="ECO:0000259" key="11">
    <source>
        <dbReference type="Pfam" id="PF02449"/>
    </source>
</evidence>
<feature type="domain" description="Glycoside hydrolase family 42 N-terminal" evidence="11">
    <location>
        <begin position="15"/>
        <end position="394"/>
    </location>
</feature>
<sequence length="688" mass="78182">MNHPDALKPFRLGVCYYPEHWEETLWEDDYRRMREMGLTVIRVGEFAWSLFEPEEGVFQFELFDRAIDAAHRHGLKVILGTPTATPPAWLTHKYPEVLNVTHEGVTLQHGMRRHYNYSSPKYKELCAIITRRMAQQYHDHPAVIGWQIDNELNCETSRFYADADHLAFRSWVREKYQTLDRLNAAWGTVFWSQTYTDWEQIFLPRPTTAGYQPNPHLALDEKRFISDNTIAFAKIQGDILREVAPSHWVTTNGLFQHLDNHRMTDDLLDFYSYDSYPQFSTIFLDPAEEDALADRSSSLNLSAVRSISPNFCIMEQQSGGGGWVNRIDMPMPKPGQMRLWTYQSIAHGADLVLYFRWRTATVGHEIYWHGINDYHNLPNRRVREASDIGAELARVGVSIAGSRVRADIAILRDYDNEWDGEYDVWHGPFQWKSGKEWFKALQKRHIPNDVLYLREGTSLEELQRYSVLVYPHPAILRDETAALLEAYVKSGGKVIFGCRTGYKNEHGHCYMRPFPGAAANLCGITVEEFTKVMGTRKPTSMQWGEDSDALTLAPDFNDILEVAPDSATVTVVATYATDYYAGKPAVTRNAFGQGEAWYFGAVFTAAAAGRVIDALGLQSPSAAWLQLPPSVELIVREGEAGTLHFLLNYSEEAAVIQVSGERTELLSDTPLSGDVTLPGYGVMILKEK</sequence>
<dbReference type="Gene3D" id="3.40.50.880">
    <property type="match status" value="1"/>
</dbReference>
<feature type="domain" description="Beta-galactosidase C-terminal" evidence="13">
    <location>
        <begin position="631"/>
        <end position="687"/>
    </location>
</feature>
<name>A0A172TMX4_9BACL</name>
<dbReference type="SUPFAM" id="SSF52317">
    <property type="entry name" value="Class I glutamine amidotransferase-like"/>
    <property type="match status" value="1"/>
</dbReference>
<keyword evidence="15" id="KW-1185">Reference proteome</keyword>
<dbReference type="CDD" id="cd03143">
    <property type="entry name" value="A4_beta-galactosidase_middle_domain"/>
    <property type="match status" value="1"/>
</dbReference>
<keyword evidence="7 8" id="KW-0326">Glycosidase</keyword>
<evidence type="ECO:0000256" key="9">
    <source>
        <dbReference type="PIRSR" id="PIRSR001084-1"/>
    </source>
</evidence>
<dbReference type="PANTHER" id="PTHR36447:SF2">
    <property type="entry name" value="BETA-GALACTOSIDASE YESZ"/>
    <property type="match status" value="1"/>
</dbReference>
<dbReference type="PANTHER" id="PTHR36447">
    <property type="entry name" value="BETA-GALACTOSIDASE GANA"/>
    <property type="match status" value="1"/>
</dbReference>
<dbReference type="InterPro" id="IPR013529">
    <property type="entry name" value="Glyco_hydro_42_N"/>
</dbReference>
<reference evidence="14 15" key="1">
    <citation type="submission" date="2015-01" db="EMBL/GenBank/DDBJ databases">
        <title>Paenibacillus swuensis/DY6/whole genome sequencing.</title>
        <authorList>
            <person name="Kim M.K."/>
            <person name="Srinivasan S."/>
            <person name="Lee J.-J."/>
        </authorList>
    </citation>
    <scope>NUCLEOTIDE SEQUENCE [LARGE SCALE GENOMIC DNA]</scope>
    <source>
        <strain evidence="14 15">DY6</strain>
    </source>
</reference>
<dbReference type="InterPro" id="IPR013738">
    <property type="entry name" value="Beta_galactosidase_Trimer"/>
</dbReference>
<feature type="binding site" evidence="10">
    <location>
        <position position="112"/>
    </location>
    <ligand>
        <name>substrate</name>
    </ligand>
</feature>
<evidence type="ECO:0000256" key="3">
    <source>
        <dbReference type="ARBA" id="ARBA00012756"/>
    </source>
</evidence>
<evidence type="ECO:0000256" key="6">
    <source>
        <dbReference type="ARBA" id="ARBA00022833"/>
    </source>
</evidence>
<evidence type="ECO:0000259" key="12">
    <source>
        <dbReference type="Pfam" id="PF08532"/>
    </source>
</evidence>
<feature type="domain" description="Beta-galactosidase trimerisation" evidence="12">
    <location>
        <begin position="406"/>
        <end position="609"/>
    </location>
</feature>
<organism evidence="14 15">
    <name type="scientific">Paenibacillus swuensis</name>
    <dbReference type="NCBI Taxonomy" id="1178515"/>
    <lineage>
        <taxon>Bacteria</taxon>
        <taxon>Bacillati</taxon>
        <taxon>Bacillota</taxon>
        <taxon>Bacilli</taxon>
        <taxon>Bacillales</taxon>
        <taxon>Paenibacillaceae</taxon>
        <taxon>Paenibacillus</taxon>
    </lineage>
</organism>
<dbReference type="EMBL" id="CP011388">
    <property type="protein sequence ID" value="ANE48380.1"/>
    <property type="molecule type" value="Genomic_DNA"/>
</dbReference>
<dbReference type="GO" id="GO:0004565">
    <property type="term" value="F:beta-galactosidase activity"/>
    <property type="evidence" value="ECO:0007669"/>
    <property type="project" value="UniProtKB-EC"/>
</dbReference>
<dbReference type="EC" id="3.2.1.23" evidence="3 8"/>
<feature type="active site" description="Proton donor" evidence="9">
    <location>
        <position position="151"/>
    </location>
</feature>
<keyword evidence="5 8" id="KW-0378">Hydrolase</keyword>
<dbReference type="InterPro" id="IPR029062">
    <property type="entry name" value="Class_I_gatase-like"/>
</dbReference>
<evidence type="ECO:0000313" key="15">
    <source>
        <dbReference type="Proteomes" id="UP000076927"/>
    </source>
</evidence>
<evidence type="ECO:0000256" key="10">
    <source>
        <dbReference type="PIRSR" id="PIRSR001084-2"/>
    </source>
</evidence>
<evidence type="ECO:0000256" key="5">
    <source>
        <dbReference type="ARBA" id="ARBA00022801"/>
    </source>
</evidence>
<dbReference type="RefSeq" id="WP_068610155.1">
    <property type="nucleotide sequence ID" value="NZ_CP011388.1"/>
</dbReference>
<evidence type="ECO:0000256" key="7">
    <source>
        <dbReference type="ARBA" id="ARBA00023295"/>
    </source>
</evidence>
<dbReference type="InterPro" id="IPR013780">
    <property type="entry name" value="Glyco_hydro_b"/>
</dbReference>
<evidence type="ECO:0000256" key="2">
    <source>
        <dbReference type="ARBA" id="ARBA00005940"/>
    </source>
</evidence>
<dbReference type="GO" id="GO:0009341">
    <property type="term" value="C:beta-galactosidase complex"/>
    <property type="evidence" value="ECO:0007669"/>
    <property type="project" value="InterPro"/>
</dbReference>
<gene>
    <name evidence="14" type="ORF">SY83_21215</name>
</gene>
<protein>
    <recommendedName>
        <fullName evidence="3 8">Beta-galactosidase</fullName>
        <shortName evidence="8">Beta-gal</shortName>
        <ecNumber evidence="3 8">3.2.1.23</ecNumber>
    </recommendedName>
</protein>
<keyword evidence="4" id="KW-0479">Metal-binding</keyword>
<dbReference type="GO" id="GO:0046872">
    <property type="term" value="F:metal ion binding"/>
    <property type="evidence" value="ECO:0007669"/>
    <property type="project" value="UniProtKB-KW"/>
</dbReference>
<dbReference type="OrthoDB" id="9800974at2"/>
<dbReference type="InterPro" id="IPR003476">
    <property type="entry name" value="Glyco_hydro_42"/>
</dbReference>
<evidence type="ECO:0000259" key="13">
    <source>
        <dbReference type="Pfam" id="PF08533"/>
    </source>
</evidence>
<feature type="binding site" evidence="10">
    <location>
        <position position="323"/>
    </location>
    <ligand>
        <name>substrate</name>
    </ligand>
</feature>
<dbReference type="Pfam" id="PF08533">
    <property type="entry name" value="Glyco_hydro_42C"/>
    <property type="match status" value="1"/>
</dbReference>
<dbReference type="InterPro" id="IPR017853">
    <property type="entry name" value="GH"/>
</dbReference>
<comment type="catalytic activity">
    <reaction evidence="1 8">
        <text>Hydrolysis of terminal non-reducing beta-D-galactose residues in beta-D-galactosides.</text>
        <dbReference type="EC" id="3.2.1.23"/>
    </reaction>
</comment>
<dbReference type="Pfam" id="PF08532">
    <property type="entry name" value="Glyco_hydro_42M"/>
    <property type="match status" value="1"/>
</dbReference>
<evidence type="ECO:0000256" key="1">
    <source>
        <dbReference type="ARBA" id="ARBA00001412"/>
    </source>
</evidence>
<dbReference type="SUPFAM" id="SSF51445">
    <property type="entry name" value="(Trans)glycosidases"/>
    <property type="match status" value="1"/>
</dbReference>
<dbReference type="Proteomes" id="UP000076927">
    <property type="component" value="Chromosome"/>
</dbReference>
<comment type="similarity">
    <text evidence="2 8">Belongs to the glycosyl hydrolase 42 family.</text>
</comment>
<proteinExistence type="inferred from homology"/>
<accession>A0A172TMX4</accession>
<dbReference type="PATRIC" id="fig|1178515.4.peg.4297"/>
<dbReference type="Gene3D" id="2.60.40.1180">
    <property type="entry name" value="Golgi alpha-mannosidase II"/>
    <property type="match status" value="1"/>
</dbReference>
<dbReference type="PIRSF" id="PIRSF001084">
    <property type="entry name" value="B-galactosidase"/>
    <property type="match status" value="1"/>
</dbReference>
<evidence type="ECO:0000313" key="14">
    <source>
        <dbReference type="EMBL" id="ANE48380.1"/>
    </source>
</evidence>
<dbReference type="AlphaFoldDB" id="A0A172TMX4"/>
<dbReference type="Pfam" id="PF02449">
    <property type="entry name" value="Glyco_hydro_42"/>
    <property type="match status" value="1"/>
</dbReference>
<feature type="active site" description="Nucleophile" evidence="9">
    <location>
        <position position="315"/>
    </location>
</feature>
<dbReference type="KEGG" id="pswu:SY83_21215"/>
<feature type="binding site" evidence="10">
    <location>
        <position position="150"/>
    </location>
    <ligand>
        <name>substrate</name>
    </ligand>
</feature>
<dbReference type="GO" id="GO:0006012">
    <property type="term" value="P:galactose metabolic process"/>
    <property type="evidence" value="ECO:0007669"/>
    <property type="project" value="InterPro"/>
</dbReference>
<evidence type="ECO:0000256" key="8">
    <source>
        <dbReference type="PIRNR" id="PIRNR001084"/>
    </source>
</evidence>
<evidence type="ECO:0000256" key="4">
    <source>
        <dbReference type="ARBA" id="ARBA00022723"/>
    </source>
</evidence>